<feature type="domain" description="Transposase IS200-like" evidence="1">
    <location>
        <begin position="14"/>
        <end position="130"/>
    </location>
</feature>
<gene>
    <name evidence="2" type="ORF">CY0110_14930</name>
</gene>
<evidence type="ECO:0000313" key="2">
    <source>
        <dbReference type="EMBL" id="EAZ90050.1"/>
    </source>
</evidence>
<dbReference type="GO" id="GO:0003677">
    <property type="term" value="F:DNA binding"/>
    <property type="evidence" value="ECO:0007669"/>
    <property type="project" value="InterPro"/>
</dbReference>
<dbReference type="eggNOG" id="COG1943">
    <property type="taxonomic scope" value="Bacteria"/>
</dbReference>
<dbReference type="EMBL" id="AAXW01000031">
    <property type="protein sequence ID" value="EAZ90050.1"/>
    <property type="molecule type" value="Genomic_DNA"/>
</dbReference>
<keyword evidence="3" id="KW-1185">Reference proteome</keyword>
<name>A3ITV5_9CHRO</name>
<evidence type="ECO:0000259" key="1">
    <source>
        <dbReference type="SMART" id="SM01321"/>
    </source>
</evidence>
<dbReference type="InterPro" id="IPR036515">
    <property type="entry name" value="Transposase_17_sf"/>
</dbReference>
<dbReference type="GO" id="GO:0004803">
    <property type="term" value="F:transposase activity"/>
    <property type="evidence" value="ECO:0007669"/>
    <property type="project" value="InterPro"/>
</dbReference>
<dbReference type="SUPFAM" id="SSF143422">
    <property type="entry name" value="Transposase IS200-like"/>
    <property type="match status" value="1"/>
</dbReference>
<dbReference type="GO" id="GO:0006313">
    <property type="term" value="P:DNA transposition"/>
    <property type="evidence" value="ECO:0007669"/>
    <property type="project" value="InterPro"/>
</dbReference>
<dbReference type="AlphaFoldDB" id="A3ITV5"/>
<dbReference type="PANTHER" id="PTHR33360:SF2">
    <property type="entry name" value="TRANSPOSASE FOR INSERTION SEQUENCE ELEMENT IS200"/>
    <property type="match status" value="1"/>
</dbReference>
<proteinExistence type="predicted"/>
<dbReference type="Pfam" id="PF01797">
    <property type="entry name" value="Y1_Tnp"/>
    <property type="match status" value="1"/>
</dbReference>
<dbReference type="SMART" id="SM01321">
    <property type="entry name" value="Y1_Tnp"/>
    <property type="match status" value="1"/>
</dbReference>
<dbReference type="InterPro" id="IPR002686">
    <property type="entry name" value="Transposase_17"/>
</dbReference>
<dbReference type="RefSeq" id="WP_008276812.1">
    <property type="nucleotide sequence ID" value="NZ_AAXW01000031.1"/>
</dbReference>
<protein>
    <submittedName>
        <fullName evidence="2">Transposase</fullName>
    </submittedName>
</protein>
<dbReference type="Proteomes" id="UP000003781">
    <property type="component" value="Unassembled WGS sequence"/>
</dbReference>
<dbReference type="Gene3D" id="3.30.70.1290">
    <property type="entry name" value="Transposase IS200-like"/>
    <property type="match status" value="1"/>
</dbReference>
<reference evidence="2 3" key="1">
    <citation type="submission" date="2007-03" db="EMBL/GenBank/DDBJ databases">
        <authorList>
            <person name="Stal L."/>
            <person name="Ferriera S."/>
            <person name="Johnson J."/>
            <person name="Kravitz S."/>
            <person name="Beeson K."/>
            <person name="Sutton G."/>
            <person name="Rogers Y.-H."/>
            <person name="Friedman R."/>
            <person name="Frazier M."/>
            <person name="Venter J.C."/>
        </authorList>
    </citation>
    <scope>NUCLEOTIDE SEQUENCE [LARGE SCALE GENOMIC DNA]</scope>
    <source>
        <strain evidence="2 3">CCY0110</strain>
    </source>
</reference>
<dbReference type="NCBIfam" id="NF033573">
    <property type="entry name" value="transpos_IS200"/>
    <property type="match status" value="1"/>
</dbReference>
<dbReference type="OrthoDB" id="9798161at2"/>
<organism evidence="2 3">
    <name type="scientific">Crocosphaera chwakensis CCY0110</name>
    <dbReference type="NCBI Taxonomy" id="391612"/>
    <lineage>
        <taxon>Bacteria</taxon>
        <taxon>Bacillati</taxon>
        <taxon>Cyanobacteriota</taxon>
        <taxon>Cyanophyceae</taxon>
        <taxon>Oscillatoriophycideae</taxon>
        <taxon>Chroococcales</taxon>
        <taxon>Aphanothecaceae</taxon>
        <taxon>Crocosphaera</taxon>
        <taxon>Crocosphaera chwakensis</taxon>
    </lineage>
</organism>
<evidence type="ECO:0000313" key="3">
    <source>
        <dbReference type="Proteomes" id="UP000003781"/>
    </source>
</evidence>
<accession>A3ITV5</accession>
<comment type="caution">
    <text evidence="2">The sequence shown here is derived from an EMBL/GenBank/DDBJ whole genome shotgun (WGS) entry which is preliminary data.</text>
</comment>
<dbReference type="PANTHER" id="PTHR33360">
    <property type="entry name" value="TRANSPOSASE FOR INSERTION SEQUENCE ELEMENT IS200"/>
    <property type="match status" value="1"/>
</dbReference>
<sequence>MSEKLKFNRRNHTVGLATVHLVWIPKRRRKVLIGDVKKRLLEIFAEVAKDNSFVIRSQEVAPDHVHLLIEYSSRDSIAQVVQAFKGRSSRLLRKEFPELLKLPSLWSRSYFYETTGKVSSEKIRAYIEDPHHY</sequence>